<dbReference type="InterPro" id="IPR018766">
    <property type="entry name" value="Zinicin_2"/>
</dbReference>
<feature type="compositionally biased region" description="Acidic residues" evidence="1">
    <location>
        <begin position="469"/>
        <end position="488"/>
    </location>
</feature>
<accession>A0A4R5B8T2</accession>
<gene>
    <name evidence="2" type="ORF">E1293_18755</name>
</gene>
<evidence type="ECO:0000313" key="3">
    <source>
        <dbReference type="Proteomes" id="UP000295578"/>
    </source>
</evidence>
<protein>
    <submittedName>
        <fullName evidence="2">Hydrolase</fullName>
    </submittedName>
</protein>
<feature type="compositionally biased region" description="Basic and acidic residues" evidence="1">
    <location>
        <begin position="428"/>
        <end position="457"/>
    </location>
</feature>
<name>A0A4R5B8T2_9ACTN</name>
<dbReference type="Gene3D" id="1.20.150.30">
    <property type="entry name" value="Zincin-like metallopeptidase, N-terminal domain"/>
    <property type="match status" value="1"/>
</dbReference>
<evidence type="ECO:0000313" key="2">
    <source>
        <dbReference type="EMBL" id="TDD81419.1"/>
    </source>
</evidence>
<dbReference type="GO" id="GO:0016787">
    <property type="term" value="F:hydrolase activity"/>
    <property type="evidence" value="ECO:0007669"/>
    <property type="project" value="UniProtKB-KW"/>
</dbReference>
<dbReference type="Proteomes" id="UP000295578">
    <property type="component" value="Unassembled WGS sequence"/>
</dbReference>
<sequence>MSDTPFGFNRPGDGDDDRPQDPFKGMGGDMAQFADMLHRFADMIGSQGVGGEGGGPLNWDLAKNIARHTVVEQGDPSVVDSERRQVEEALRLAELWLDERTTLPAGIRTPQAWSRSEWIEQTLPVWAKVCDPIASRMVESMGGALGGGEIPAEMQAMAGPLIGMVKQMAGAMVGGQAGQALGGLAQEVTGSADVGLPLAPDGVGALLPAGVEAFGSGLEVSPDEVRLYLALREAAHQRLFTHVPWLRSHLLGAVEEYARGITVDLSGIEQAVQGLDLSNPEAIQEALGGELQLQPEETPRQKAALARLETALALVEGWVDTVVNEAAEGRLPGSVKLAEAVRRRRATGGPAERTFATLVGLELRPRRLREAAALWRSLTQARGAQGRDAVWDHPDLLPTSDDLDDPEGFVHGRDEIEGLSDLDLSKLTKDHGADEKPDLDGKSDVDEKPGSDEKPGDGEPGGGKPDEGAGPDEDGPDEDGPDEDGPRA</sequence>
<dbReference type="OrthoDB" id="8478472at2"/>
<dbReference type="AlphaFoldDB" id="A0A4R5B8T2"/>
<keyword evidence="3" id="KW-1185">Reference proteome</keyword>
<keyword evidence="2" id="KW-0378">Hydrolase</keyword>
<dbReference type="InterPro" id="IPR042271">
    <property type="entry name" value="Zinicin_2_N"/>
</dbReference>
<feature type="compositionally biased region" description="Low complexity" evidence="1">
    <location>
        <begin position="1"/>
        <end position="11"/>
    </location>
</feature>
<organism evidence="2 3">
    <name type="scientific">Actinomadura darangshiensis</name>
    <dbReference type="NCBI Taxonomy" id="705336"/>
    <lineage>
        <taxon>Bacteria</taxon>
        <taxon>Bacillati</taxon>
        <taxon>Actinomycetota</taxon>
        <taxon>Actinomycetes</taxon>
        <taxon>Streptosporangiales</taxon>
        <taxon>Thermomonosporaceae</taxon>
        <taxon>Actinomadura</taxon>
    </lineage>
</organism>
<dbReference type="PANTHER" id="PTHR39420">
    <property type="match status" value="1"/>
</dbReference>
<dbReference type="EMBL" id="SMKY01000078">
    <property type="protein sequence ID" value="TDD81419.1"/>
    <property type="molecule type" value="Genomic_DNA"/>
</dbReference>
<proteinExistence type="predicted"/>
<reference evidence="2 3" key="1">
    <citation type="submission" date="2019-03" db="EMBL/GenBank/DDBJ databases">
        <title>Draft genome sequences of novel Actinobacteria.</title>
        <authorList>
            <person name="Sahin N."/>
            <person name="Ay H."/>
            <person name="Saygin H."/>
        </authorList>
    </citation>
    <scope>NUCLEOTIDE SEQUENCE [LARGE SCALE GENOMIC DNA]</scope>
    <source>
        <strain evidence="2 3">DSM 45941</strain>
    </source>
</reference>
<evidence type="ECO:0000256" key="1">
    <source>
        <dbReference type="SAM" id="MobiDB-lite"/>
    </source>
</evidence>
<dbReference type="Pfam" id="PF10103">
    <property type="entry name" value="Zincin_2"/>
    <property type="match status" value="1"/>
</dbReference>
<dbReference type="PANTHER" id="PTHR39420:SF2">
    <property type="entry name" value="HYDROLASE"/>
    <property type="match status" value="1"/>
</dbReference>
<feature type="region of interest" description="Disordered" evidence="1">
    <location>
        <begin position="382"/>
        <end position="416"/>
    </location>
</feature>
<feature type="region of interest" description="Disordered" evidence="1">
    <location>
        <begin position="428"/>
        <end position="488"/>
    </location>
</feature>
<comment type="caution">
    <text evidence="2">The sequence shown here is derived from an EMBL/GenBank/DDBJ whole genome shotgun (WGS) entry which is preliminary data.</text>
</comment>
<dbReference type="RefSeq" id="WP_132198716.1">
    <property type="nucleotide sequence ID" value="NZ_SMKY01000078.1"/>
</dbReference>
<dbReference type="NCBIfam" id="TIGR03624">
    <property type="entry name" value="putative hydrolase"/>
    <property type="match status" value="1"/>
</dbReference>
<dbReference type="SUPFAM" id="SSF55486">
    <property type="entry name" value="Metalloproteases ('zincins'), catalytic domain"/>
    <property type="match status" value="1"/>
</dbReference>
<feature type="region of interest" description="Disordered" evidence="1">
    <location>
        <begin position="1"/>
        <end position="27"/>
    </location>
</feature>